<reference evidence="2" key="3">
    <citation type="journal article" date="2013" name="Nucleic Acids Res.">
        <title>The genome of Anopheles darlingi, the main neotropical malaria vector.</title>
        <authorList>
            <person name="Marinotti O."/>
            <person name="Cerqueira G.C."/>
            <person name="de Almeida L.G."/>
            <person name="Ferro M.I."/>
            <person name="Loreto E.L."/>
            <person name="Zaha A."/>
            <person name="Teixeira S.M."/>
            <person name="Wespiser A.R."/>
            <person name="Almeida E Silva A."/>
            <person name="Schlindwein A.D."/>
            <person name="Pacheco A.C."/>
            <person name="Silva A.L."/>
            <person name="Graveley B.R."/>
            <person name="Walenz B.P."/>
            <person name="Lima Bde A."/>
            <person name="Ribeiro C.A."/>
            <person name="Nunes-Silva C.G."/>
            <person name="de Carvalho C.R."/>
            <person name="Soares C.M."/>
            <person name="de Menezes C.B."/>
            <person name="Matiolli C."/>
            <person name="Caffrey D."/>
            <person name="Araujo D.A."/>
            <person name="de Oliveira D.M."/>
            <person name="Golenbock D."/>
            <person name="Grisard E.C."/>
            <person name="Fantinatti-Garboggini F."/>
            <person name="de Carvalho F.M."/>
            <person name="Barcellos F.G."/>
            <person name="Prosdocimi F."/>
            <person name="May G."/>
            <person name="Azevedo Junior G.M."/>
            <person name="Guimaraes G.M."/>
            <person name="Goldman G.H."/>
            <person name="Padilha I.Q."/>
            <person name="Batista Jda S."/>
            <person name="Ferro J.A."/>
            <person name="Ribeiro J.M."/>
            <person name="Fietto J.L."/>
            <person name="Dabbas K.M."/>
            <person name="Cerdeira L."/>
            <person name="Agnez-Lima L.F."/>
            <person name="Brocchi M."/>
            <person name="de Carvalho M.O."/>
            <person name="Teixeira Mde M."/>
            <person name="Diniz Maia Mde M."/>
            <person name="Goldman M.H."/>
            <person name="Cruz Schneider M.P."/>
            <person name="Felipe M.S."/>
            <person name="Hungria M."/>
            <person name="Nicolas M.F."/>
            <person name="Pereira M."/>
            <person name="Montes M.A."/>
            <person name="Cantao M.E."/>
            <person name="Vincentz M."/>
            <person name="Rafael M.S."/>
            <person name="Silverman N."/>
            <person name="Stoco P.H."/>
            <person name="Souza R.C."/>
            <person name="Vicentini R."/>
            <person name="Gazzinelli R.T."/>
            <person name="Neves Rde O."/>
            <person name="Silva R."/>
            <person name="Astolfi-Filho S."/>
            <person name="Maciel T.E."/>
            <person name="Urmenyi T.P."/>
            <person name="Tadei W.P."/>
            <person name="Camargo E.P."/>
            <person name="de Vasconcelos A.T."/>
        </authorList>
    </citation>
    <scope>NUCLEOTIDE SEQUENCE</scope>
</reference>
<gene>
    <name evidence="2" type="ORF">AND_005462</name>
</gene>
<evidence type="ECO:0000313" key="2">
    <source>
        <dbReference type="EMBL" id="ETN62838.1"/>
    </source>
</evidence>
<accession>W5JHQ7</accession>
<sequence>MLSARLFVLLSPQRCGHGRSGPSRRQTTTLHDDVMMIRMAPGRADVDAGGPPIGHFMPTNLGAATGTCAVKSGSIDSERTPPDRSRSPTTAAAAAATAVAIVNNINVPTGRALRRQKGVMLPTTRNEWKAAERSAFFHTQIDNPSIPPDPVDEYGPRCYLRGTDKTTYTTTTTTTTYATATTVTQPKDDVLVVPVSATPVPRKVKSPPVSAEELAPIIGYVLHRPPVEVIATQPPPPPAAAEPEDSTGNGQKDADPDPEPGCETAARPKRRTPASSDSSTTVWQWLKGNDKPEDNCLLMAIGGVAGGGALTGAFVGAGIGSIFTGPGAIVGGIVGGLVGVFGGLSVGTRAGAVACDSSV</sequence>
<reference evidence="2" key="2">
    <citation type="submission" date="2010-05" db="EMBL/GenBank/DDBJ databases">
        <authorList>
            <person name="Almeida L.G."/>
            <person name="Nicolas M.F."/>
            <person name="Souza R.C."/>
            <person name="Vasconcelos A.T.R."/>
        </authorList>
    </citation>
    <scope>NUCLEOTIDE SEQUENCE</scope>
</reference>
<dbReference type="VEuPathDB" id="VectorBase:ADAC005462"/>
<dbReference type="Proteomes" id="UP000000673">
    <property type="component" value="Unassembled WGS sequence"/>
</dbReference>
<name>W5JHQ7_ANODA</name>
<evidence type="ECO:0000256" key="1">
    <source>
        <dbReference type="SAM" id="MobiDB-lite"/>
    </source>
</evidence>
<feature type="region of interest" description="Disordered" evidence="1">
    <location>
        <begin position="228"/>
        <end position="282"/>
    </location>
</feature>
<evidence type="ECO:0000313" key="4">
    <source>
        <dbReference type="Proteomes" id="UP000000673"/>
    </source>
</evidence>
<feature type="region of interest" description="Disordered" evidence="1">
    <location>
        <begin position="72"/>
        <end position="91"/>
    </location>
</feature>
<reference evidence="2 4" key="1">
    <citation type="journal article" date="2010" name="BMC Genomics">
        <title>Combination of measures distinguishes pre-miRNAs from other stem-loops in the genome of the newly sequenced Anopheles darlingi.</title>
        <authorList>
            <person name="Mendes N.D."/>
            <person name="Freitas A.T."/>
            <person name="Vasconcelos A.T."/>
            <person name="Sagot M.F."/>
        </authorList>
    </citation>
    <scope>NUCLEOTIDE SEQUENCE</scope>
</reference>
<dbReference type="HOGENOM" id="CLU_772121_0_0_1"/>
<proteinExistence type="predicted"/>
<feature type="compositionally biased region" description="Basic and acidic residues" evidence="1">
    <location>
        <begin position="76"/>
        <end position="86"/>
    </location>
</feature>
<reference evidence="3" key="4">
    <citation type="submission" date="2015-06" db="UniProtKB">
        <authorList>
            <consortium name="EnsemblMetazoa"/>
        </authorList>
    </citation>
    <scope>IDENTIFICATION</scope>
</reference>
<evidence type="ECO:0000313" key="3">
    <source>
        <dbReference type="EnsemblMetazoa" id="ADAC005462-PA"/>
    </source>
</evidence>
<dbReference type="AlphaFoldDB" id="W5JHQ7"/>
<feature type="compositionally biased region" description="Polar residues" evidence="1">
    <location>
        <begin position="273"/>
        <end position="282"/>
    </location>
</feature>
<organism evidence="2">
    <name type="scientific">Anopheles darlingi</name>
    <name type="common">Mosquito</name>
    <dbReference type="NCBI Taxonomy" id="43151"/>
    <lineage>
        <taxon>Eukaryota</taxon>
        <taxon>Metazoa</taxon>
        <taxon>Ecdysozoa</taxon>
        <taxon>Arthropoda</taxon>
        <taxon>Hexapoda</taxon>
        <taxon>Insecta</taxon>
        <taxon>Pterygota</taxon>
        <taxon>Neoptera</taxon>
        <taxon>Endopterygota</taxon>
        <taxon>Diptera</taxon>
        <taxon>Nematocera</taxon>
        <taxon>Culicoidea</taxon>
        <taxon>Culicidae</taxon>
        <taxon>Anophelinae</taxon>
        <taxon>Anopheles</taxon>
    </lineage>
</organism>
<dbReference type="EMBL" id="ADMH02001360">
    <property type="protein sequence ID" value="ETN62838.1"/>
    <property type="molecule type" value="Genomic_DNA"/>
</dbReference>
<dbReference type="eggNOG" id="ENOG502R9WX">
    <property type="taxonomic scope" value="Eukaryota"/>
</dbReference>
<protein>
    <submittedName>
        <fullName evidence="2 3">Uncharacterized protein</fullName>
    </submittedName>
</protein>
<dbReference type="VEuPathDB" id="VectorBase:ADAR2_010445"/>
<dbReference type="EnsemblMetazoa" id="ADAC005462-RA">
    <property type="protein sequence ID" value="ADAC005462-PA"/>
    <property type="gene ID" value="ADAC005462"/>
</dbReference>
<keyword evidence="4" id="KW-1185">Reference proteome</keyword>